<dbReference type="InterPro" id="IPR044859">
    <property type="entry name" value="Allene_oxi_cyc_Dirigent"/>
</dbReference>
<organism evidence="2 3">
    <name type="scientific">Paraburkholderia franconis</name>
    <dbReference type="NCBI Taxonomy" id="2654983"/>
    <lineage>
        <taxon>Bacteria</taxon>
        <taxon>Pseudomonadati</taxon>
        <taxon>Pseudomonadota</taxon>
        <taxon>Betaproteobacteria</taxon>
        <taxon>Burkholderiales</taxon>
        <taxon>Burkholderiaceae</taxon>
        <taxon>Paraburkholderia</taxon>
    </lineage>
</organism>
<feature type="signal peptide" evidence="1">
    <location>
        <begin position="1"/>
        <end position="21"/>
    </location>
</feature>
<protein>
    <submittedName>
        <fullName evidence="2">Uncharacterized protein</fullName>
    </submittedName>
</protein>
<keyword evidence="1" id="KW-0732">Signal</keyword>
<evidence type="ECO:0000313" key="3">
    <source>
        <dbReference type="Proteomes" id="UP000484381"/>
    </source>
</evidence>
<gene>
    <name evidence="2" type="ORF">GCT13_40070</name>
</gene>
<keyword evidence="3" id="KW-1185">Reference proteome</keyword>
<accession>A0A7X1NJ25</accession>
<evidence type="ECO:0000313" key="2">
    <source>
        <dbReference type="EMBL" id="MPW22834.1"/>
    </source>
</evidence>
<dbReference type="AlphaFoldDB" id="A0A7X1NJ25"/>
<dbReference type="Gene3D" id="2.40.480.10">
    <property type="entry name" value="Allene oxide cyclase-like"/>
    <property type="match status" value="1"/>
</dbReference>
<proteinExistence type="predicted"/>
<dbReference type="Proteomes" id="UP000484381">
    <property type="component" value="Unassembled WGS sequence"/>
</dbReference>
<feature type="chain" id="PRO_5030612076" evidence="1">
    <location>
        <begin position="22"/>
        <end position="170"/>
    </location>
</feature>
<evidence type="ECO:0000256" key="1">
    <source>
        <dbReference type="SAM" id="SignalP"/>
    </source>
</evidence>
<name>A0A7X1NJ25_9BURK</name>
<dbReference type="RefSeq" id="WP_152767442.1">
    <property type="nucleotide sequence ID" value="NZ_WHNP01000080.1"/>
</dbReference>
<reference evidence="2 3" key="1">
    <citation type="submission" date="2019-10" db="EMBL/GenBank/DDBJ databases">
        <title>Paraburkholderia sp. isolated from nodules of Mimosa pudica from Brazilian Atlantic Forest soils.</title>
        <authorList>
            <person name="Paulitsch F."/>
            <person name="Hungria M."/>
            <person name="Dall'Agnol R."/>
        </authorList>
    </citation>
    <scope>NUCLEOTIDE SEQUENCE [LARGE SCALE GENOMIC DNA]</scope>
    <source>
        <strain evidence="2 3">CNPSo 3157</strain>
    </source>
</reference>
<dbReference type="EMBL" id="WHNP01000080">
    <property type="protein sequence ID" value="MPW22834.1"/>
    <property type="molecule type" value="Genomic_DNA"/>
</dbReference>
<comment type="caution">
    <text evidence="2">The sequence shown here is derived from an EMBL/GenBank/DDBJ whole genome shotgun (WGS) entry which is preliminary data.</text>
</comment>
<sequence>MQLRIFAALCGVLFASTTAIAHETHIAAFDAPASGNKYTQRYILEVGDVPEHELRLYELVRSYGGKDQTIEGIVLKEAVIRATSDLTDLNGLGRSYVEYRMENGDKIFARGYFLSHKLPDSNRLKNLTELDITGGTGKFRGIRGVVRAETISDSKAFNQNHTEFEYWFEK</sequence>